<dbReference type="Proteomes" id="UP000677515">
    <property type="component" value="Chromosome"/>
</dbReference>
<dbReference type="Pfam" id="PF01381">
    <property type="entry name" value="HTH_3"/>
    <property type="match status" value="1"/>
</dbReference>
<dbReference type="RefSeq" id="WP_159337048.1">
    <property type="nucleotide sequence ID" value="NZ_AP024329.1"/>
</dbReference>
<dbReference type="Gene3D" id="1.10.260.40">
    <property type="entry name" value="lambda repressor-like DNA-binding domains"/>
    <property type="match status" value="1"/>
</dbReference>
<dbReference type="InterPro" id="IPR039060">
    <property type="entry name" value="Antitox_HigA"/>
</dbReference>
<dbReference type="GeneID" id="99866050"/>
<evidence type="ECO:0000313" key="3">
    <source>
        <dbReference type="Proteomes" id="UP000677515"/>
    </source>
</evidence>
<dbReference type="CDD" id="cd00093">
    <property type="entry name" value="HTH_XRE"/>
    <property type="match status" value="1"/>
</dbReference>
<accession>A0ABM7MYP4</accession>
<proteinExistence type="predicted"/>
<sequence>MRVAEKKFHTALSASAALIHAIPFLGRQATTHDYEDALVLVEYLIDHDDENPLIDILAKKISAWENVAPAFADFNARIDATPRELAVLRVLMDQHGLNQSSFQQEIGSRSLVSMIMSGQRALTLEHMRALAKRFSIPLATFIE</sequence>
<dbReference type="EMBL" id="AP024329">
    <property type="protein sequence ID" value="BCQ34377.1"/>
    <property type="molecule type" value="Genomic_DNA"/>
</dbReference>
<dbReference type="PANTHER" id="PTHR40455:SF1">
    <property type="entry name" value="ANTITOXIN HIGA"/>
    <property type="match status" value="1"/>
</dbReference>
<dbReference type="PANTHER" id="PTHR40455">
    <property type="entry name" value="ANTITOXIN HIGA"/>
    <property type="match status" value="1"/>
</dbReference>
<reference evidence="2 3" key="1">
    <citation type="submission" date="2021-01" db="EMBL/GenBank/DDBJ databases">
        <title>Complete genome sequence of Erwinia rhapontici MAFF 311153.</title>
        <authorList>
            <person name="Morohoshi T."/>
            <person name="Someya N."/>
        </authorList>
    </citation>
    <scope>NUCLEOTIDE SEQUENCE [LARGE SCALE GENOMIC DNA]</scope>
    <source>
        <strain evidence="2 3">MAFF 311153</strain>
    </source>
</reference>
<organism evidence="2 3">
    <name type="scientific">Erwinia rhapontici</name>
    <name type="common">Pectobacterium rhapontici</name>
    <dbReference type="NCBI Taxonomy" id="55212"/>
    <lineage>
        <taxon>Bacteria</taxon>
        <taxon>Pseudomonadati</taxon>
        <taxon>Pseudomonadota</taxon>
        <taxon>Gammaproteobacteria</taxon>
        <taxon>Enterobacterales</taxon>
        <taxon>Erwiniaceae</taxon>
        <taxon>Erwinia</taxon>
    </lineage>
</organism>
<evidence type="ECO:0000259" key="1">
    <source>
        <dbReference type="PROSITE" id="PS50943"/>
    </source>
</evidence>
<name>A0ABM7MYP4_ERWRD</name>
<dbReference type="InterPro" id="IPR010982">
    <property type="entry name" value="Lambda_DNA-bd_dom_sf"/>
</dbReference>
<feature type="domain" description="HTH cro/C1-type" evidence="1">
    <location>
        <begin position="88"/>
        <end position="141"/>
    </location>
</feature>
<protein>
    <submittedName>
        <fullName evidence="2">Transcriptional regulator</fullName>
    </submittedName>
</protein>
<dbReference type="PROSITE" id="PS50943">
    <property type="entry name" value="HTH_CROC1"/>
    <property type="match status" value="1"/>
</dbReference>
<gene>
    <name evidence="2" type="ORF">ERHA53_17200</name>
</gene>
<dbReference type="InterPro" id="IPR001387">
    <property type="entry name" value="Cro/C1-type_HTH"/>
</dbReference>
<keyword evidence="3" id="KW-1185">Reference proteome</keyword>
<evidence type="ECO:0000313" key="2">
    <source>
        <dbReference type="EMBL" id="BCQ34377.1"/>
    </source>
</evidence>
<dbReference type="SUPFAM" id="SSF47413">
    <property type="entry name" value="lambda repressor-like DNA-binding domains"/>
    <property type="match status" value="1"/>
</dbReference>
<dbReference type="SMART" id="SM00530">
    <property type="entry name" value="HTH_XRE"/>
    <property type="match status" value="1"/>
</dbReference>